<proteinExistence type="inferred from homology"/>
<evidence type="ECO:0000256" key="3">
    <source>
        <dbReference type="ARBA" id="ARBA00038969"/>
    </source>
</evidence>
<dbReference type="AlphaFoldDB" id="A0A376CNX2"/>
<gene>
    <name evidence="5" type="primary">arsC</name>
    <name evidence="5" type="ORF">NCTC11862_01943</name>
</gene>
<dbReference type="NCBIfam" id="TIGR00014">
    <property type="entry name" value="arsC"/>
    <property type="match status" value="1"/>
</dbReference>
<dbReference type="PANTHER" id="PTHR30041:SF5">
    <property type="entry name" value="ARSENATE REDUCTASE-RELATED"/>
    <property type="match status" value="1"/>
</dbReference>
<dbReference type="RefSeq" id="WP_018580939.1">
    <property type="nucleotide sequence ID" value="NZ_LDYD01000008.1"/>
</dbReference>
<dbReference type="OrthoDB" id="9790554at2"/>
<dbReference type="PANTHER" id="PTHR30041">
    <property type="entry name" value="ARSENATE REDUCTASE"/>
    <property type="match status" value="1"/>
</dbReference>
<evidence type="ECO:0000313" key="5">
    <source>
        <dbReference type="EMBL" id="STC70134.1"/>
    </source>
</evidence>
<sequence>MSTIYHNPQCSTSRNALAIMRERGEEPEVIKYLDTPPSKETLAELIDAAGLTVHEAIRTREQQYKDLGLSKDTPDDELLEAMVTHPRLIQRPIVVTDKGVRIPRPMDLINEIL</sequence>
<dbReference type="Gene3D" id="3.40.30.10">
    <property type="entry name" value="Glutaredoxin"/>
    <property type="match status" value="1"/>
</dbReference>
<organism evidence="5 6">
    <name type="scientific">Corynebacterium pilosum</name>
    <dbReference type="NCBI Taxonomy" id="35756"/>
    <lineage>
        <taxon>Bacteria</taxon>
        <taxon>Bacillati</taxon>
        <taxon>Actinomycetota</taxon>
        <taxon>Actinomycetes</taxon>
        <taxon>Mycobacteriales</taxon>
        <taxon>Corynebacteriaceae</taxon>
        <taxon>Corynebacterium</taxon>
    </lineage>
</organism>
<name>A0A376CNX2_9CORY</name>
<keyword evidence="2 5" id="KW-0560">Oxidoreductase</keyword>
<comment type="similarity">
    <text evidence="1 4">Belongs to the ArsC family.</text>
</comment>
<keyword evidence="6" id="KW-1185">Reference proteome</keyword>
<dbReference type="STRING" id="35756.GCA_001044155_02155"/>
<dbReference type="GO" id="GO:0046685">
    <property type="term" value="P:response to arsenic-containing substance"/>
    <property type="evidence" value="ECO:0007669"/>
    <property type="project" value="TreeGrafter"/>
</dbReference>
<protein>
    <recommendedName>
        <fullName evidence="3">arsenate reductase (glutathione/glutaredoxin)</fullName>
        <ecNumber evidence="3">1.20.4.1</ecNumber>
    </recommendedName>
</protein>
<dbReference type="InterPro" id="IPR036249">
    <property type="entry name" value="Thioredoxin-like_sf"/>
</dbReference>
<evidence type="ECO:0000256" key="4">
    <source>
        <dbReference type="PROSITE-ProRule" id="PRU01282"/>
    </source>
</evidence>
<reference evidence="5 6" key="1">
    <citation type="submission" date="2018-06" db="EMBL/GenBank/DDBJ databases">
        <authorList>
            <consortium name="Pathogen Informatics"/>
            <person name="Doyle S."/>
        </authorList>
    </citation>
    <scope>NUCLEOTIDE SEQUENCE [LARGE SCALE GENOMIC DNA]</scope>
    <source>
        <strain evidence="5 6">NCTC11862</strain>
    </source>
</reference>
<dbReference type="Proteomes" id="UP000254467">
    <property type="component" value="Unassembled WGS sequence"/>
</dbReference>
<evidence type="ECO:0000313" key="6">
    <source>
        <dbReference type="Proteomes" id="UP000254467"/>
    </source>
</evidence>
<accession>A0A376CNX2</accession>
<dbReference type="PROSITE" id="PS51353">
    <property type="entry name" value="ARSC"/>
    <property type="match status" value="1"/>
</dbReference>
<dbReference type="InterPro" id="IPR006660">
    <property type="entry name" value="Arsenate_reductase-like"/>
</dbReference>
<evidence type="ECO:0000256" key="2">
    <source>
        <dbReference type="ARBA" id="ARBA00023002"/>
    </source>
</evidence>
<dbReference type="Pfam" id="PF03960">
    <property type="entry name" value="ArsC"/>
    <property type="match status" value="1"/>
</dbReference>
<evidence type="ECO:0000256" key="1">
    <source>
        <dbReference type="ARBA" id="ARBA00007198"/>
    </source>
</evidence>
<dbReference type="EMBL" id="UFXQ01000001">
    <property type="protein sequence ID" value="STC70134.1"/>
    <property type="molecule type" value="Genomic_DNA"/>
</dbReference>
<dbReference type="InterPro" id="IPR006659">
    <property type="entry name" value="Arsenate_reductase"/>
</dbReference>
<dbReference type="EC" id="1.20.4.1" evidence="3"/>
<dbReference type="SUPFAM" id="SSF52833">
    <property type="entry name" value="Thioredoxin-like"/>
    <property type="match status" value="1"/>
</dbReference>
<dbReference type="CDD" id="cd03034">
    <property type="entry name" value="ArsC_ArsC"/>
    <property type="match status" value="1"/>
</dbReference>
<dbReference type="GO" id="GO:0008794">
    <property type="term" value="F:arsenate reductase (glutaredoxin) activity"/>
    <property type="evidence" value="ECO:0007669"/>
    <property type="project" value="UniProtKB-EC"/>
</dbReference>